<dbReference type="AlphaFoldDB" id="A0A183NRH9"/>
<protein>
    <submittedName>
        <fullName evidence="1">Uncharacterized protein</fullName>
    </submittedName>
</protein>
<dbReference type="Proteomes" id="UP000269396">
    <property type="component" value="Unassembled WGS sequence"/>
</dbReference>
<accession>A0A183NRH9</accession>
<gene>
    <name evidence="1" type="ORF">SMTD_LOCUS4715</name>
</gene>
<reference evidence="1 2" key="1">
    <citation type="submission" date="2018-11" db="EMBL/GenBank/DDBJ databases">
        <authorList>
            <consortium name="Pathogen Informatics"/>
        </authorList>
    </citation>
    <scope>NUCLEOTIDE SEQUENCE [LARGE SCALE GENOMIC DNA]</scope>
    <source>
        <strain>Denwood</strain>
        <strain evidence="2">Zambia</strain>
    </source>
</reference>
<organism evidence="1 2">
    <name type="scientific">Schistosoma mattheei</name>
    <dbReference type="NCBI Taxonomy" id="31246"/>
    <lineage>
        <taxon>Eukaryota</taxon>
        <taxon>Metazoa</taxon>
        <taxon>Spiralia</taxon>
        <taxon>Lophotrochozoa</taxon>
        <taxon>Platyhelminthes</taxon>
        <taxon>Trematoda</taxon>
        <taxon>Digenea</taxon>
        <taxon>Strigeidida</taxon>
        <taxon>Schistosomatoidea</taxon>
        <taxon>Schistosomatidae</taxon>
        <taxon>Schistosoma</taxon>
    </lineage>
</organism>
<evidence type="ECO:0000313" key="1">
    <source>
        <dbReference type="EMBL" id="VDP24738.1"/>
    </source>
</evidence>
<name>A0A183NRH9_9TREM</name>
<keyword evidence="2" id="KW-1185">Reference proteome</keyword>
<evidence type="ECO:0000313" key="2">
    <source>
        <dbReference type="Proteomes" id="UP000269396"/>
    </source>
</evidence>
<dbReference type="EMBL" id="UZAL01026700">
    <property type="protein sequence ID" value="VDP24738.1"/>
    <property type="molecule type" value="Genomic_DNA"/>
</dbReference>
<sequence>MENDLSLHESSINRTSNDIAVIHDALSDPEISISETCPVVVPETLCTNTGLSSSQKDDVLLNAHEIIAVPTQKETENESSIIMKKVVLNGAHHSTTTASDECTYWGSLVVLPDMSCFNDSQAFDQISYKNEENLSDASNDDQELNKILIDADYPSDRLSTNKIFKRSDENVSQESNLNDLISRIADPHHLVSSSGLSTQ</sequence>
<proteinExistence type="predicted"/>